<feature type="domain" description="N-acetyltransferase" evidence="1">
    <location>
        <begin position="21"/>
        <end position="184"/>
    </location>
</feature>
<dbReference type="RefSeq" id="WP_093181873.1">
    <property type="nucleotide sequence ID" value="NZ_FMYH01000002.1"/>
</dbReference>
<dbReference type="PANTHER" id="PTHR43792">
    <property type="entry name" value="GNAT FAMILY, PUTATIVE (AFU_ORTHOLOGUE AFUA_3G00765)-RELATED-RELATED"/>
    <property type="match status" value="1"/>
</dbReference>
<dbReference type="STRING" id="1814289.SAMN05216410_1355"/>
<dbReference type="Pfam" id="PF13302">
    <property type="entry name" value="Acetyltransf_3"/>
    <property type="match status" value="1"/>
</dbReference>
<evidence type="ECO:0000313" key="3">
    <source>
        <dbReference type="Proteomes" id="UP000199039"/>
    </source>
</evidence>
<evidence type="ECO:0000259" key="1">
    <source>
        <dbReference type="PROSITE" id="PS51186"/>
    </source>
</evidence>
<dbReference type="Proteomes" id="UP000199039">
    <property type="component" value="Unassembled WGS sequence"/>
</dbReference>
<dbReference type="SUPFAM" id="SSF55729">
    <property type="entry name" value="Acyl-CoA N-acyltransferases (Nat)"/>
    <property type="match status" value="1"/>
</dbReference>
<dbReference type="InterPro" id="IPR016181">
    <property type="entry name" value="Acyl_CoA_acyltransferase"/>
</dbReference>
<dbReference type="PANTHER" id="PTHR43792:SF1">
    <property type="entry name" value="N-ACETYLTRANSFERASE DOMAIN-CONTAINING PROTEIN"/>
    <property type="match status" value="1"/>
</dbReference>
<protein>
    <submittedName>
        <fullName evidence="2">Acetyltransferase (GNAT) domain-containing protein</fullName>
    </submittedName>
</protein>
<evidence type="ECO:0000313" key="2">
    <source>
        <dbReference type="EMBL" id="SDC19036.1"/>
    </source>
</evidence>
<dbReference type="EMBL" id="FMYH01000002">
    <property type="protein sequence ID" value="SDC19036.1"/>
    <property type="molecule type" value="Genomic_DNA"/>
</dbReference>
<dbReference type="InterPro" id="IPR051531">
    <property type="entry name" value="N-acetyltransferase"/>
</dbReference>
<accession>A0A1G6JM45</accession>
<dbReference type="GO" id="GO:0016747">
    <property type="term" value="F:acyltransferase activity, transferring groups other than amino-acyl groups"/>
    <property type="evidence" value="ECO:0007669"/>
    <property type="project" value="InterPro"/>
</dbReference>
<dbReference type="AlphaFoldDB" id="A0A1G6JM45"/>
<name>A0A1G6JM45_9MICO</name>
<dbReference type="InterPro" id="IPR000182">
    <property type="entry name" value="GNAT_dom"/>
</dbReference>
<reference evidence="2 3" key="1">
    <citation type="submission" date="2016-09" db="EMBL/GenBank/DDBJ databases">
        <authorList>
            <person name="Capua I."/>
            <person name="De Benedictis P."/>
            <person name="Joannis T."/>
            <person name="Lombin L.H."/>
            <person name="Cattoli G."/>
        </authorList>
    </citation>
    <scope>NUCLEOTIDE SEQUENCE [LARGE SCALE GENOMIC DNA]</scope>
    <source>
        <strain evidence="2 3">ISLP-3</strain>
    </source>
</reference>
<dbReference type="OrthoDB" id="2061990at2"/>
<dbReference type="PROSITE" id="PS51186">
    <property type="entry name" value="GNAT"/>
    <property type="match status" value="1"/>
</dbReference>
<organism evidence="2 3">
    <name type="scientific">Sanguibacter gelidistatuariae</name>
    <dbReference type="NCBI Taxonomy" id="1814289"/>
    <lineage>
        <taxon>Bacteria</taxon>
        <taxon>Bacillati</taxon>
        <taxon>Actinomycetota</taxon>
        <taxon>Actinomycetes</taxon>
        <taxon>Micrococcales</taxon>
        <taxon>Sanguibacteraceae</taxon>
        <taxon>Sanguibacter</taxon>
    </lineage>
</organism>
<dbReference type="CDD" id="cd04301">
    <property type="entry name" value="NAT_SF"/>
    <property type="match status" value="1"/>
</dbReference>
<proteinExistence type="predicted"/>
<sequence length="184" mass="19980">MTQSLHTSPTWTSDHPLARSVRLVRLPTASVEALARGYLRAARAATDLALTGFLTSDGCRSVWARRSRQIADDSAEADWVTRVVVTASGAVVGRAGFHGAPDPTGMVEVGYEIDPMFRRQGYARAALLILLDVARAEPGVQVLRATVSPDNHASRNLVEQHSLVETGEQWDDEDGLETIFEISV</sequence>
<dbReference type="Gene3D" id="3.40.630.30">
    <property type="match status" value="1"/>
</dbReference>
<keyword evidence="3" id="KW-1185">Reference proteome</keyword>
<keyword evidence="2" id="KW-0808">Transferase</keyword>
<gene>
    <name evidence="2" type="ORF">SAMN05216410_1355</name>
</gene>